<dbReference type="PANTHER" id="PTHR42751">
    <property type="entry name" value="SODIUM/HYDROGEN EXCHANGER FAMILY/TRKA DOMAIN PROTEIN"/>
    <property type="match status" value="1"/>
</dbReference>
<evidence type="ECO:0000256" key="2">
    <source>
        <dbReference type="ARBA" id="ARBA00005551"/>
    </source>
</evidence>
<gene>
    <name evidence="8" type="ORF">G3M56_012525</name>
</gene>
<dbReference type="InterPro" id="IPR006153">
    <property type="entry name" value="Cation/H_exchanger_TM"/>
</dbReference>
<dbReference type="RefSeq" id="WP_235203445.1">
    <property type="nucleotide sequence ID" value="NZ_CP066776.1"/>
</dbReference>
<evidence type="ECO:0000313" key="8">
    <source>
        <dbReference type="EMBL" id="QQL44695.1"/>
    </source>
</evidence>
<organism evidence="8 9">
    <name type="scientific">Sulfuriroseicoccus oceanibius</name>
    <dbReference type="NCBI Taxonomy" id="2707525"/>
    <lineage>
        <taxon>Bacteria</taxon>
        <taxon>Pseudomonadati</taxon>
        <taxon>Verrucomicrobiota</taxon>
        <taxon>Verrucomicrobiia</taxon>
        <taxon>Verrucomicrobiales</taxon>
        <taxon>Verrucomicrobiaceae</taxon>
        <taxon>Sulfuriroseicoccus</taxon>
    </lineage>
</organism>
<reference evidence="8 9" key="1">
    <citation type="submission" date="2020-12" db="EMBL/GenBank/DDBJ databases">
        <title>Sulforoseuscoccus oceanibium gen. nov., sp. nov., a representative of the phylum Verrucomicrobia with special cytoplasmic membrane, and proposal of Sulforoseuscoccusaceae fam. nov.</title>
        <authorList>
            <person name="Xi F."/>
        </authorList>
    </citation>
    <scope>NUCLEOTIDE SEQUENCE [LARGE SCALE GENOMIC DNA]</scope>
    <source>
        <strain evidence="8 9">T37</strain>
    </source>
</reference>
<protein>
    <submittedName>
        <fullName evidence="8">Cation:proton antiporter</fullName>
    </submittedName>
</protein>
<dbReference type="InterPro" id="IPR038770">
    <property type="entry name" value="Na+/solute_symporter_sf"/>
</dbReference>
<dbReference type="Pfam" id="PF02254">
    <property type="entry name" value="TrkA_N"/>
    <property type="match status" value="1"/>
</dbReference>
<dbReference type="Proteomes" id="UP000475117">
    <property type="component" value="Chromosome"/>
</dbReference>
<accession>A0A6B3L660</accession>
<keyword evidence="3" id="KW-0813">Transport</keyword>
<keyword evidence="4" id="KW-0812">Transmembrane</keyword>
<evidence type="ECO:0000256" key="4">
    <source>
        <dbReference type="ARBA" id="ARBA00022692"/>
    </source>
</evidence>
<evidence type="ECO:0000256" key="1">
    <source>
        <dbReference type="ARBA" id="ARBA00004141"/>
    </source>
</evidence>
<evidence type="ECO:0000256" key="3">
    <source>
        <dbReference type="ARBA" id="ARBA00022448"/>
    </source>
</evidence>
<keyword evidence="5" id="KW-1133">Transmembrane helix</keyword>
<dbReference type="SUPFAM" id="SSF51735">
    <property type="entry name" value="NAD(P)-binding Rossmann-fold domains"/>
    <property type="match status" value="1"/>
</dbReference>
<evidence type="ECO:0000313" key="9">
    <source>
        <dbReference type="Proteomes" id="UP000475117"/>
    </source>
</evidence>
<comment type="subcellular location">
    <subcellularLocation>
        <location evidence="1">Membrane</location>
        <topology evidence="1">Multi-pass membrane protein</topology>
    </subcellularLocation>
</comment>
<dbReference type="Gene3D" id="3.40.50.720">
    <property type="entry name" value="NAD(P)-binding Rossmann-like Domain"/>
    <property type="match status" value="1"/>
</dbReference>
<feature type="domain" description="RCK N-terminal" evidence="7">
    <location>
        <begin position="437"/>
        <end position="553"/>
    </location>
</feature>
<dbReference type="GO" id="GO:0006813">
    <property type="term" value="P:potassium ion transport"/>
    <property type="evidence" value="ECO:0007669"/>
    <property type="project" value="InterPro"/>
</dbReference>
<sequence length="593" mass="64127">MHDDHVIFDHPDVIAAGASHVAPVFGVLALVLCFAVVVALLFHRFRQSLLTGYFLVGLVIANSGVLAASGYNDAGPIIDSLAEIGVVLLMFTLGIEFSFNEIRRLKRVALLGGAVQVASVNLLAMGVALLMGYPLIPSALIGFMIALSSTALGLKIFQDSGQLNTKGAKLTIGIAIYQDILVVVVIVMLPALLSGGDGGAREALSIELLWAAIKAVVFLGFGWVMTMFVVPPALKLVSAVRSRELFTLTVVALCVGVATVGYLMDLSLAMGAFVAGLVVSGSVYSHRILADVLPFKDLFLTLFFVSVGMMIDVEMLLENWYVYVGWGLVILLVKFLVVVGVGRILGFPIRPTVQAAIGLSSIGEFSLVLVNQILNLGGLGASEQQFFLVTTALTMASVPIWMRFWPGIARWMEARDLFGDSSRAKVHEHGHTLDEIKDHVIICGYGPVGRQLDEALERVGVPRLIIELNAETVMDLKKLGRLALFADVAQPDTLALAGIDRARMLVLTFPAIEVSRVAVHRARELNPHIAILCRARFASDVAMLRSMGEEGIVHDETESAMRVVRRSLRELGVSEDIVMDEGRLIRYRTGTED</sequence>
<evidence type="ECO:0000256" key="6">
    <source>
        <dbReference type="ARBA" id="ARBA00023136"/>
    </source>
</evidence>
<dbReference type="PROSITE" id="PS51201">
    <property type="entry name" value="RCK_N"/>
    <property type="match status" value="1"/>
</dbReference>
<proteinExistence type="inferred from homology"/>
<dbReference type="GO" id="GO:0015297">
    <property type="term" value="F:antiporter activity"/>
    <property type="evidence" value="ECO:0007669"/>
    <property type="project" value="InterPro"/>
</dbReference>
<dbReference type="Pfam" id="PF00999">
    <property type="entry name" value="Na_H_Exchanger"/>
    <property type="match status" value="1"/>
</dbReference>
<dbReference type="AlphaFoldDB" id="A0A6B3L660"/>
<dbReference type="Gene3D" id="1.20.1530.20">
    <property type="match status" value="1"/>
</dbReference>
<evidence type="ECO:0000256" key="5">
    <source>
        <dbReference type="ARBA" id="ARBA00022989"/>
    </source>
</evidence>
<dbReference type="InterPro" id="IPR003148">
    <property type="entry name" value="RCK_N"/>
</dbReference>
<dbReference type="GO" id="GO:1902600">
    <property type="term" value="P:proton transmembrane transport"/>
    <property type="evidence" value="ECO:0007669"/>
    <property type="project" value="InterPro"/>
</dbReference>
<dbReference type="InterPro" id="IPR036291">
    <property type="entry name" value="NAD(P)-bd_dom_sf"/>
</dbReference>
<name>A0A6B3L660_9BACT</name>
<keyword evidence="9" id="KW-1185">Reference proteome</keyword>
<dbReference type="EMBL" id="CP066776">
    <property type="protein sequence ID" value="QQL44695.1"/>
    <property type="molecule type" value="Genomic_DNA"/>
</dbReference>
<keyword evidence="6" id="KW-0472">Membrane</keyword>
<evidence type="ECO:0000259" key="7">
    <source>
        <dbReference type="PROSITE" id="PS51201"/>
    </source>
</evidence>
<dbReference type="GO" id="GO:0016020">
    <property type="term" value="C:membrane"/>
    <property type="evidence" value="ECO:0007669"/>
    <property type="project" value="UniProtKB-SubCell"/>
</dbReference>
<dbReference type="PANTHER" id="PTHR42751:SF3">
    <property type="entry name" value="SODIUM_GLUTAMATE SYMPORTER"/>
    <property type="match status" value="1"/>
</dbReference>
<dbReference type="KEGG" id="soa:G3M56_012525"/>
<comment type="similarity">
    <text evidence="2">Belongs to the monovalent cation:proton antiporter 2 (CPA2) transporter (TC 2.A.37) family.</text>
</comment>